<protein>
    <submittedName>
        <fullName evidence="2">Helix-turn-helix domain-containing protein</fullName>
    </submittedName>
</protein>
<feature type="region of interest" description="Disordered" evidence="1">
    <location>
        <begin position="118"/>
        <end position="154"/>
    </location>
</feature>
<comment type="caution">
    <text evidence="2">The sequence shown here is derived from an EMBL/GenBank/DDBJ whole genome shotgun (WGS) entry which is preliminary data.</text>
</comment>
<dbReference type="InterPro" id="IPR036388">
    <property type="entry name" value="WH-like_DNA-bd_sf"/>
</dbReference>
<reference evidence="2 3" key="1">
    <citation type="submission" date="2019-09" db="EMBL/GenBank/DDBJ databases">
        <title>Wenzhouxiangella sp. Genome sequencing and assembly.</title>
        <authorList>
            <person name="Zhang R."/>
        </authorList>
    </citation>
    <scope>NUCLEOTIDE SEQUENCE [LARGE SCALE GENOMIC DNA]</scope>
    <source>
        <strain evidence="2 3">W260</strain>
    </source>
</reference>
<keyword evidence="3" id="KW-1185">Reference proteome</keyword>
<dbReference type="AlphaFoldDB" id="A0A5N0T5J8"/>
<name>A0A5N0T5J8_9GAMM</name>
<dbReference type="Proteomes" id="UP000325372">
    <property type="component" value="Unassembled WGS sequence"/>
</dbReference>
<evidence type="ECO:0000313" key="2">
    <source>
        <dbReference type="EMBL" id="KAA9130325.1"/>
    </source>
</evidence>
<sequence>MFSLPLCFVGISPFSEERVMNQDYKINYVDLVIHADIPSPTMKHILLTIAALANENGKCRPSISRLAKLTGFDKRTITRNLRKLENGGWLDIDRVGTQFHRETSFYELNLLKLQTEKNSVQGRGSKPLPGAQSPHLGGTESVNTKDTNNDENRKFENSYIEIDSLFR</sequence>
<dbReference type="InterPro" id="IPR036390">
    <property type="entry name" value="WH_DNA-bd_sf"/>
</dbReference>
<evidence type="ECO:0000256" key="1">
    <source>
        <dbReference type="SAM" id="MobiDB-lite"/>
    </source>
</evidence>
<evidence type="ECO:0000313" key="3">
    <source>
        <dbReference type="Proteomes" id="UP000325372"/>
    </source>
</evidence>
<gene>
    <name evidence="2" type="ORF">F3N42_13385</name>
</gene>
<accession>A0A5N0T5J8</accession>
<dbReference type="SUPFAM" id="SSF46785">
    <property type="entry name" value="Winged helix' DNA-binding domain"/>
    <property type="match status" value="1"/>
</dbReference>
<dbReference type="Gene3D" id="1.10.10.10">
    <property type="entry name" value="Winged helix-like DNA-binding domain superfamily/Winged helix DNA-binding domain"/>
    <property type="match status" value="1"/>
</dbReference>
<dbReference type="Pfam" id="PF13730">
    <property type="entry name" value="HTH_36"/>
    <property type="match status" value="1"/>
</dbReference>
<dbReference type="EMBL" id="VYXP01000008">
    <property type="protein sequence ID" value="KAA9130325.1"/>
    <property type="molecule type" value="Genomic_DNA"/>
</dbReference>
<proteinExistence type="predicted"/>
<organism evidence="2 3">
    <name type="scientific">Marinihelvus fidelis</name>
    <dbReference type="NCBI Taxonomy" id="2613842"/>
    <lineage>
        <taxon>Bacteria</taxon>
        <taxon>Pseudomonadati</taxon>
        <taxon>Pseudomonadota</taxon>
        <taxon>Gammaproteobacteria</taxon>
        <taxon>Chromatiales</taxon>
        <taxon>Wenzhouxiangellaceae</taxon>
        <taxon>Marinihelvus</taxon>
    </lineage>
</organism>